<comment type="similarity">
    <text evidence="1">Belongs to the MCM family.</text>
</comment>
<evidence type="ECO:0000256" key="7">
    <source>
        <dbReference type="ARBA" id="ARBA00022840"/>
    </source>
</evidence>
<keyword evidence="10" id="KW-0542">Nucleomorph</keyword>
<evidence type="ECO:0000256" key="1">
    <source>
        <dbReference type="ARBA" id="ARBA00008010"/>
    </source>
</evidence>
<evidence type="ECO:0000256" key="6">
    <source>
        <dbReference type="ARBA" id="ARBA00022806"/>
    </source>
</evidence>
<dbReference type="Pfam" id="PF00493">
    <property type="entry name" value="MCM"/>
    <property type="match status" value="1"/>
</dbReference>
<accession>A0A0H5BHJ8</accession>
<dbReference type="GO" id="GO:0005634">
    <property type="term" value="C:nucleus"/>
    <property type="evidence" value="ECO:0007669"/>
    <property type="project" value="TreeGrafter"/>
</dbReference>
<dbReference type="GO" id="GO:0016787">
    <property type="term" value="F:hydrolase activity"/>
    <property type="evidence" value="ECO:0007669"/>
    <property type="project" value="UniProtKB-KW"/>
</dbReference>
<dbReference type="GO" id="GO:0006260">
    <property type="term" value="P:DNA replication"/>
    <property type="evidence" value="ECO:0007669"/>
    <property type="project" value="UniProtKB-KW"/>
</dbReference>
<name>A0A0H5BHJ8_9EUKA</name>
<keyword evidence="7" id="KW-0067">ATP-binding</keyword>
<dbReference type="PANTHER" id="PTHR11630">
    <property type="entry name" value="DNA REPLICATION LICENSING FACTOR MCM FAMILY MEMBER"/>
    <property type="match status" value="1"/>
</dbReference>
<dbReference type="GO" id="GO:0042555">
    <property type="term" value="C:MCM complex"/>
    <property type="evidence" value="ECO:0007669"/>
    <property type="project" value="TreeGrafter"/>
</dbReference>
<dbReference type="Gene3D" id="3.30.1640.10">
    <property type="entry name" value="mini-chromosome maintenance (MCM) complex, chain A, domain 1"/>
    <property type="match status" value="1"/>
</dbReference>
<evidence type="ECO:0000256" key="2">
    <source>
        <dbReference type="ARBA" id="ARBA00012551"/>
    </source>
</evidence>
<dbReference type="SUPFAM" id="SSF50249">
    <property type="entry name" value="Nucleic acid-binding proteins"/>
    <property type="match status" value="1"/>
</dbReference>
<dbReference type="GO" id="GO:0003697">
    <property type="term" value="F:single-stranded DNA binding"/>
    <property type="evidence" value="ECO:0007669"/>
    <property type="project" value="TreeGrafter"/>
</dbReference>
<organism evidence="10">
    <name type="scientific">Lotharella vacuolata</name>
    <dbReference type="NCBI Taxonomy" id="74820"/>
    <lineage>
        <taxon>Eukaryota</taxon>
        <taxon>Sar</taxon>
        <taxon>Rhizaria</taxon>
        <taxon>Cercozoa</taxon>
        <taxon>Chlorarachniophyceae</taxon>
        <taxon>Lotharella</taxon>
    </lineage>
</organism>
<keyword evidence="6" id="KW-0347">Helicase</keyword>
<sequence>MILSNLQWNNMNLKLKFLHTLIKNFQNFILKFTSKKNYFPYLKQIKIIIIGIKNTFILSFMHLAFSNPYLALWLSEDPTKILYLFNFSIRHIITKIEKNISVTNFPFEILLIEFPLLEKIHFFKIYHINLLIKTCGTVDKIKHLKFFNNSILYNKKSHFLKHNLLSFLVTNIKNNIQILNITQLIYLSDNKRLSDNTFLNSNIKVLIESCFQDIFKTGDKIIITGIYKINLNLFNNKKDFKLPFVIHSNSIANLLSKKYNLFNLLTIFQKFKFTILIKKFCKILIISTIPGLFFMKYVKKILLCFLFTPISKYTQKNSKIFKSLKFLIIGNKNSGKTQILYYINAVTDSSIYINSIIFNKPVKKILTEIYVIKNKIELILEISHLFLKNTLLIDNLNELNTNLILSENSYHLHLNLLYYKINELLLNSKKLIISISFFKKKKSISQLALNKIDFYLPIEQLSLYPNLYNVKTNYCLYFETNKYVCKNKNYISPTFMAQVINFMKYKSMPFLSQTSFSLIIKFYKILRSLLLKVTYKHLSYKMLETMILFSTSISLIRFRNFVDIHSIFFSLKLILQLILIENTTIKKIDLINKVSVLFSSFQKKKKIFKLLVEELVLQFTKLFNYNSLLGKSIIKLNKKIILNNIKVI</sequence>
<dbReference type="InterPro" id="IPR001208">
    <property type="entry name" value="MCM_dom"/>
</dbReference>
<dbReference type="PANTHER" id="PTHR11630:SF66">
    <property type="entry name" value="DNA REPLICATION LICENSING FACTOR MCM4"/>
    <property type="match status" value="1"/>
</dbReference>
<dbReference type="SMART" id="SM00350">
    <property type="entry name" value="MCM"/>
    <property type="match status" value="1"/>
</dbReference>
<dbReference type="InterPro" id="IPR012340">
    <property type="entry name" value="NA-bd_OB-fold"/>
</dbReference>
<protein>
    <recommendedName>
        <fullName evidence="2">DNA helicase</fullName>
        <ecNumber evidence="2">3.6.4.12</ecNumber>
    </recommendedName>
</protein>
<dbReference type="Gene3D" id="3.40.50.300">
    <property type="entry name" value="P-loop containing nucleotide triphosphate hydrolases"/>
    <property type="match status" value="1"/>
</dbReference>
<dbReference type="InterPro" id="IPR027417">
    <property type="entry name" value="P-loop_NTPase"/>
</dbReference>
<dbReference type="GO" id="GO:0005524">
    <property type="term" value="F:ATP binding"/>
    <property type="evidence" value="ECO:0007669"/>
    <property type="project" value="UniProtKB-KW"/>
</dbReference>
<feature type="domain" description="MCM C-terminal AAA(+) ATPase" evidence="8">
    <location>
        <begin position="278"/>
        <end position="355"/>
    </location>
</feature>
<keyword evidence="4" id="KW-0547">Nucleotide-binding</keyword>
<dbReference type="EMBL" id="AB996600">
    <property type="protein sequence ID" value="BAS01613.1"/>
    <property type="molecule type" value="Genomic_DNA"/>
</dbReference>
<dbReference type="Pfam" id="PF14551">
    <property type="entry name" value="MCM_N"/>
    <property type="match status" value="1"/>
</dbReference>
<evidence type="ECO:0000256" key="3">
    <source>
        <dbReference type="ARBA" id="ARBA00022705"/>
    </source>
</evidence>
<reference evidence="10" key="1">
    <citation type="journal article" date="2015" name="Genome Biol. Evol.">
        <title>Nucleomorph Genome Sequences of Two Chlorarachniophytes, Amorphochlora amoebiformis and Lotharella vacuolata.</title>
        <authorList>
            <person name="Suzuki S."/>
            <person name="Shirato S."/>
            <person name="Hirakawa Y."/>
            <person name="Ishida K."/>
        </authorList>
    </citation>
    <scope>NUCLEOTIDE SEQUENCE</scope>
    <source>
        <strain evidence="10">CCMP240</strain>
    </source>
</reference>
<dbReference type="EC" id="3.6.4.12" evidence="2"/>
<keyword evidence="5" id="KW-0378">Hydrolase</keyword>
<feature type="domain" description="MCM N-terminal" evidence="9">
    <location>
        <begin position="23"/>
        <end position="96"/>
    </location>
</feature>
<geneLocation type="nucleomorph" evidence="10"/>
<evidence type="ECO:0000313" key="10">
    <source>
        <dbReference type="EMBL" id="BAS01613.1"/>
    </source>
</evidence>
<dbReference type="InterPro" id="IPR031327">
    <property type="entry name" value="MCM"/>
</dbReference>
<gene>
    <name evidence="10" type="primary">mcm2</name>
</gene>
<keyword evidence="3" id="KW-0235">DNA replication</keyword>
<evidence type="ECO:0000259" key="9">
    <source>
        <dbReference type="Pfam" id="PF14551"/>
    </source>
</evidence>
<proteinExistence type="inferred from homology"/>
<dbReference type="AlphaFoldDB" id="A0A0H5BHJ8"/>
<dbReference type="InterPro" id="IPR027925">
    <property type="entry name" value="MCM_N"/>
</dbReference>
<evidence type="ECO:0000259" key="8">
    <source>
        <dbReference type="Pfam" id="PF00493"/>
    </source>
</evidence>
<dbReference type="GO" id="GO:0017116">
    <property type="term" value="F:single-stranded DNA helicase activity"/>
    <property type="evidence" value="ECO:0007669"/>
    <property type="project" value="TreeGrafter"/>
</dbReference>
<evidence type="ECO:0000256" key="5">
    <source>
        <dbReference type="ARBA" id="ARBA00022801"/>
    </source>
</evidence>
<evidence type="ECO:0000256" key="4">
    <source>
        <dbReference type="ARBA" id="ARBA00022741"/>
    </source>
</evidence>